<dbReference type="KEGG" id="pspc:Strain318_001340"/>
<accession>A0AA49JUC5</accession>
<dbReference type="GO" id="GO:0032259">
    <property type="term" value="P:methylation"/>
    <property type="evidence" value="ECO:0007669"/>
    <property type="project" value="UniProtKB-KW"/>
</dbReference>
<evidence type="ECO:0000313" key="3">
    <source>
        <dbReference type="EMBL" id="WKW12068.1"/>
    </source>
</evidence>
<evidence type="ECO:0000256" key="1">
    <source>
        <dbReference type="SAM" id="SignalP"/>
    </source>
</evidence>
<dbReference type="AlphaFoldDB" id="A0AA49JUC5"/>
<dbReference type="CDD" id="cd02440">
    <property type="entry name" value="AdoMet_MTases"/>
    <property type="match status" value="1"/>
</dbReference>
<feature type="signal peptide" evidence="1">
    <location>
        <begin position="1"/>
        <end position="34"/>
    </location>
</feature>
<keyword evidence="3" id="KW-0489">Methyltransferase</keyword>
<evidence type="ECO:0000313" key="5">
    <source>
        <dbReference type="Proteomes" id="UP001229955"/>
    </source>
</evidence>
<dbReference type="Gene3D" id="3.40.50.150">
    <property type="entry name" value="Vaccinia Virus protein VP39"/>
    <property type="match status" value="1"/>
</dbReference>
<keyword evidence="1" id="KW-0732">Signal</keyword>
<proteinExistence type="predicted"/>
<dbReference type="SUPFAM" id="SSF53335">
    <property type="entry name" value="S-adenosyl-L-methionine-dependent methyltransferases"/>
    <property type="match status" value="1"/>
</dbReference>
<evidence type="ECO:0000259" key="2">
    <source>
        <dbReference type="Pfam" id="PF08242"/>
    </source>
</evidence>
<organism evidence="3">
    <name type="scientific">Pseudogemmatithrix spongiicola</name>
    <dbReference type="NCBI Taxonomy" id="3062599"/>
    <lineage>
        <taxon>Bacteria</taxon>
        <taxon>Pseudomonadati</taxon>
        <taxon>Gemmatimonadota</taxon>
        <taxon>Gemmatimonadia</taxon>
        <taxon>Gemmatimonadales</taxon>
        <taxon>Gemmatimonadaceae</taxon>
        <taxon>Pseudogemmatithrix</taxon>
    </lineage>
</organism>
<reference evidence="3" key="1">
    <citation type="submission" date="2023-07" db="EMBL/GenBank/DDBJ databases">
        <authorList>
            <person name="Haufschild T."/>
            <person name="Kallscheuer N."/>
            <person name="Hammer J."/>
            <person name="Kohn T."/>
            <person name="Kabuu M."/>
            <person name="Jogler M."/>
            <person name="Wohfarth N."/>
            <person name="Heuer A."/>
            <person name="Rohde M."/>
            <person name="van Teeseling M.C.F."/>
            <person name="Jogler C."/>
        </authorList>
    </citation>
    <scope>NUCLEOTIDE SEQUENCE</scope>
    <source>
        <strain evidence="3">Strain 138</strain>
        <strain evidence="4">Strain 318</strain>
    </source>
</reference>
<sequence>MLTILTLTMLVRWLTKKRAAAVLALVAAAADASAQQRLPADSFPAPARPVSSIVAPRWIAEDRRDAFGEADAVIRAMGIRRGQVVADIGAGDGYYVAKLAPLLGDSGRVLANDIEPRYLALLRRRVAQAGWRNVQVIEGLPHDPLLPTGRVDAAIMIHMYHEIEQPFGLLYHLAFAMKPNGLVGVLDVDGPTDRHGTPPRLLRCELQAVGYRYVRQQVLPDGAYLALFRAPAEAQRLTTAAALRRQVQQANCR</sequence>
<keyword evidence="5" id="KW-1185">Reference proteome</keyword>
<dbReference type="GO" id="GO:0008168">
    <property type="term" value="F:methyltransferase activity"/>
    <property type="evidence" value="ECO:0007669"/>
    <property type="project" value="UniProtKB-KW"/>
</dbReference>
<keyword evidence="3" id="KW-0808">Transferase</keyword>
<dbReference type="EMBL" id="CP130613">
    <property type="protein sequence ID" value="WKW14977.1"/>
    <property type="molecule type" value="Genomic_DNA"/>
</dbReference>
<dbReference type="EMBL" id="CP130612">
    <property type="protein sequence ID" value="WKW12068.1"/>
    <property type="molecule type" value="Genomic_DNA"/>
</dbReference>
<dbReference type="InterPro" id="IPR029063">
    <property type="entry name" value="SAM-dependent_MTases_sf"/>
</dbReference>
<evidence type="ECO:0000313" key="4">
    <source>
        <dbReference type="EMBL" id="WKW14977.1"/>
    </source>
</evidence>
<protein>
    <submittedName>
        <fullName evidence="3">Class I SAM-dependent methyltransferase</fullName>
    </submittedName>
</protein>
<feature type="domain" description="Methyltransferase type 12" evidence="2">
    <location>
        <begin position="87"/>
        <end position="182"/>
    </location>
</feature>
<dbReference type="Proteomes" id="UP001229955">
    <property type="component" value="Chromosome"/>
</dbReference>
<feature type="chain" id="PRO_5041451635" evidence="1">
    <location>
        <begin position="35"/>
        <end position="253"/>
    </location>
</feature>
<accession>A0AA49JZI9</accession>
<gene>
    <name evidence="3" type="ORF">Strain138_001340</name>
    <name evidence="4" type="ORF">Strain318_001340</name>
</gene>
<dbReference type="InterPro" id="IPR013217">
    <property type="entry name" value="Methyltransf_12"/>
</dbReference>
<dbReference type="RefSeq" id="WP_367887745.1">
    <property type="nucleotide sequence ID" value="NZ_CP130612.1"/>
</dbReference>
<name>A0AA49JUC5_9BACT</name>
<dbReference type="Pfam" id="PF08242">
    <property type="entry name" value="Methyltransf_12"/>
    <property type="match status" value="1"/>
</dbReference>